<reference evidence="1" key="1">
    <citation type="journal article" date="2021" name="PeerJ">
        <title>Extensive microbial diversity within the chicken gut microbiome revealed by metagenomics and culture.</title>
        <authorList>
            <person name="Gilroy R."/>
            <person name="Ravi A."/>
            <person name="Getino M."/>
            <person name="Pursley I."/>
            <person name="Horton D.L."/>
            <person name="Alikhan N.F."/>
            <person name="Baker D."/>
            <person name="Gharbi K."/>
            <person name="Hall N."/>
            <person name="Watson M."/>
            <person name="Adriaenssens E.M."/>
            <person name="Foster-Nyarko E."/>
            <person name="Jarju S."/>
            <person name="Secka A."/>
            <person name="Antonio M."/>
            <person name="Oren A."/>
            <person name="Chaudhuri R.R."/>
            <person name="La Ragione R."/>
            <person name="Hildebrand F."/>
            <person name="Pallen M.J."/>
        </authorList>
    </citation>
    <scope>NUCLEOTIDE SEQUENCE</scope>
    <source>
        <strain evidence="1">G4-2901</strain>
    </source>
</reference>
<dbReference type="Gene3D" id="2.130.10.10">
    <property type="entry name" value="YVTN repeat-like/Quinoprotein amine dehydrogenase"/>
    <property type="match status" value="1"/>
</dbReference>
<dbReference type="InterPro" id="IPR015943">
    <property type="entry name" value="WD40/YVTN_repeat-like_dom_sf"/>
</dbReference>
<evidence type="ECO:0000313" key="2">
    <source>
        <dbReference type="Proteomes" id="UP000783796"/>
    </source>
</evidence>
<dbReference type="Proteomes" id="UP000783796">
    <property type="component" value="Unassembled WGS sequence"/>
</dbReference>
<dbReference type="AlphaFoldDB" id="A0A948T9V0"/>
<accession>A0A948T9V0</accession>
<evidence type="ECO:0000313" key="1">
    <source>
        <dbReference type="EMBL" id="MBU3837004.1"/>
    </source>
</evidence>
<organism evidence="1 2">
    <name type="scientific">Candidatus Phocaeicola faecigallinarum</name>
    <dbReference type="NCBI Taxonomy" id="2838732"/>
    <lineage>
        <taxon>Bacteria</taxon>
        <taxon>Pseudomonadati</taxon>
        <taxon>Bacteroidota</taxon>
        <taxon>Bacteroidia</taxon>
        <taxon>Bacteroidales</taxon>
        <taxon>Bacteroidaceae</taxon>
        <taxon>Phocaeicola</taxon>
    </lineage>
</organism>
<name>A0A948T9V0_9BACT</name>
<comment type="caution">
    <text evidence="1">The sequence shown here is derived from an EMBL/GenBank/DDBJ whole genome shotgun (WGS) entry which is preliminary data.</text>
</comment>
<gene>
    <name evidence="1" type="ORF">H9777_01485</name>
</gene>
<protein>
    <submittedName>
        <fullName evidence="1">PQQ-like beta-propeller repeat protein</fullName>
    </submittedName>
</protein>
<dbReference type="SUPFAM" id="SSF50969">
    <property type="entry name" value="YVTN repeat-like/Quinoprotein amine dehydrogenase"/>
    <property type="match status" value="1"/>
</dbReference>
<proteinExistence type="predicted"/>
<dbReference type="InterPro" id="IPR011044">
    <property type="entry name" value="Quino_amine_DH_bsu"/>
</dbReference>
<sequence>MKRVNYKTGIWMLGMASILATMSCTDFREEAWNNRGRYEDTTHISIESDAEVLTKRLSFVDDERVSGLALSRVAKSVPSIPDGAIQLAEAPTNYNSGVTLSKDSSYYVEKGETFNGSISGNSVDNVTIYVAGTLEVTAWWLTGNNVTIQVLPTGNLKYASDSNNQMIALVKDGVTINSWGTFTTYYKGSGIRIAPHAALNIYKSAQNQSFYVNPQGGMWDCSFWIEGSFQADIPVVIDGNMLVNNGKAVFNSELTVSKEVYIQGGSMELNGCTTIEKDFKFVSAGNLLVSDYLNVCNMETCQGTINISNGALVQVVENLFLTSQSNTRIVGPMVSYAVIKAGSIFSEDTKLSNFMSGNIDIQSSEIRQGNRWWYADPITLDTSNTNGVIVNGNTVIQANGCNPGTGSSEGAGNVHLVEIARLSSPANYYSATSIDFNGNLAYVSWHINPKKYSENFGGAIDVINITDRKVLQCRVNSDVKYSHTCFYDGWLFSAGDDYHNGAVLSKIHLQNGLFADNKEEQLVNLTGNSGNCVEVVGNTLLTASGTEDGGFDLLQLNSAQKQYSIPALEAKFVYSNGEKIVTLNNMSLGTVNVYDASNGKPEDMLATPVLTFNAGPIAPLDGKNAIMCSEKYIYVCMGKNGLHSFDINTGREVAYYDIKQVNGIDIDGDYVYVANGYGITVLDKESLAYISSFVDNSGSANYVRKGEDGFIYVAYGTTGVRIFRLE</sequence>
<reference evidence="1" key="2">
    <citation type="submission" date="2021-04" db="EMBL/GenBank/DDBJ databases">
        <authorList>
            <person name="Gilroy R."/>
        </authorList>
    </citation>
    <scope>NUCLEOTIDE SEQUENCE</scope>
    <source>
        <strain evidence="1">G4-2901</strain>
    </source>
</reference>
<dbReference type="PROSITE" id="PS51257">
    <property type="entry name" value="PROKAR_LIPOPROTEIN"/>
    <property type="match status" value="1"/>
</dbReference>
<dbReference type="EMBL" id="JAHLFW010000010">
    <property type="protein sequence ID" value="MBU3837004.1"/>
    <property type="molecule type" value="Genomic_DNA"/>
</dbReference>